<feature type="region of interest" description="Disordered" evidence="1">
    <location>
        <begin position="550"/>
        <end position="587"/>
    </location>
</feature>
<feature type="region of interest" description="Disordered" evidence="1">
    <location>
        <begin position="621"/>
        <end position="641"/>
    </location>
</feature>
<feature type="compositionally biased region" description="Polar residues" evidence="1">
    <location>
        <begin position="21"/>
        <end position="33"/>
    </location>
</feature>
<evidence type="ECO:0000256" key="1">
    <source>
        <dbReference type="SAM" id="MobiDB-lite"/>
    </source>
</evidence>
<dbReference type="EMBL" id="AMQN01001861">
    <property type="status" value="NOT_ANNOTATED_CDS"/>
    <property type="molecule type" value="Genomic_DNA"/>
</dbReference>
<feature type="compositionally biased region" description="Polar residues" evidence="1">
    <location>
        <begin position="46"/>
        <end position="58"/>
    </location>
</feature>
<evidence type="ECO:0000313" key="4">
    <source>
        <dbReference type="Proteomes" id="UP000014760"/>
    </source>
</evidence>
<proteinExistence type="predicted"/>
<feature type="compositionally biased region" description="Low complexity" evidence="1">
    <location>
        <begin position="569"/>
        <end position="580"/>
    </location>
</feature>
<evidence type="ECO:0000313" key="2">
    <source>
        <dbReference type="EMBL" id="ELU00232.1"/>
    </source>
</evidence>
<feature type="compositionally biased region" description="Polar residues" evidence="1">
    <location>
        <begin position="679"/>
        <end position="689"/>
    </location>
</feature>
<feature type="region of interest" description="Disordered" evidence="1">
    <location>
        <begin position="1"/>
        <end position="91"/>
    </location>
</feature>
<reference evidence="3" key="3">
    <citation type="submission" date="2015-06" db="UniProtKB">
        <authorList>
            <consortium name="EnsemblMetazoa"/>
        </authorList>
    </citation>
    <scope>IDENTIFICATION</scope>
</reference>
<feature type="region of interest" description="Disordered" evidence="1">
    <location>
        <begin position="193"/>
        <end position="306"/>
    </location>
</feature>
<feature type="compositionally biased region" description="Polar residues" evidence="1">
    <location>
        <begin position="82"/>
        <end position="91"/>
    </location>
</feature>
<reference evidence="2 4" key="2">
    <citation type="journal article" date="2013" name="Nature">
        <title>Insights into bilaterian evolution from three spiralian genomes.</title>
        <authorList>
            <person name="Simakov O."/>
            <person name="Marletaz F."/>
            <person name="Cho S.J."/>
            <person name="Edsinger-Gonzales E."/>
            <person name="Havlak P."/>
            <person name="Hellsten U."/>
            <person name="Kuo D.H."/>
            <person name="Larsson T."/>
            <person name="Lv J."/>
            <person name="Arendt D."/>
            <person name="Savage R."/>
            <person name="Osoegawa K."/>
            <person name="de Jong P."/>
            <person name="Grimwood J."/>
            <person name="Chapman J.A."/>
            <person name="Shapiro H."/>
            <person name="Aerts A."/>
            <person name="Otillar R.P."/>
            <person name="Terry A.Y."/>
            <person name="Boore J.L."/>
            <person name="Grigoriev I.V."/>
            <person name="Lindberg D.R."/>
            <person name="Seaver E.C."/>
            <person name="Weisblat D.A."/>
            <person name="Putnam N.H."/>
            <person name="Rokhsar D.S."/>
        </authorList>
    </citation>
    <scope>NUCLEOTIDE SEQUENCE</scope>
    <source>
        <strain evidence="2 4">I ESC-2004</strain>
    </source>
</reference>
<dbReference type="AlphaFoldDB" id="R7U963"/>
<reference evidence="4" key="1">
    <citation type="submission" date="2012-12" db="EMBL/GenBank/DDBJ databases">
        <authorList>
            <person name="Hellsten U."/>
            <person name="Grimwood J."/>
            <person name="Chapman J.A."/>
            <person name="Shapiro H."/>
            <person name="Aerts A."/>
            <person name="Otillar R.P."/>
            <person name="Terry A.Y."/>
            <person name="Boore J.L."/>
            <person name="Simakov O."/>
            <person name="Marletaz F."/>
            <person name="Cho S.-J."/>
            <person name="Edsinger-Gonzales E."/>
            <person name="Havlak P."/>
            <person name="Kuo D.-H."/>
            <person name="Larsson T."/>
            <person name="Lv J."/>
            <person name="Arendt D."/>
            <person name="Savage R."/>
            <person name="Osoegawa K."/>
            <person name="de Jong P."/>
            <person name="Lindberg D.R."/>
            <person name="Seaver E.C."/>
            <person name="Weisblat D.A."/>
            <person name="Putnam N.H."/>
            <person name="Grigoriev I.V."/>
            <person name="Rokhsar D.S."/>
        </authorList>
    </citation>
    <scope>NUCLEOTIDE SEQUENCE</scope>
    <source>
        <strain evidence="4">I ESC-2004</strain>
    </source>
</reference>
<gene>
    <name evidence="2" type="ORF">CAPTEDRAFT_191553</name>
</gene>
<keyword evidence="4" id="KW-1185">Reference proteome</keyword>
<evidence type="ECO:0000313" key="3">
    <source>
        <dbReference type="EnsemblMetazoa" id="CapteP191553"/>
    </source>
</evidence>
<sequence length="766" mass="86467">MGNSPNTGRRVTFADDPAPHHSSNSRHMTSNSFRAHHEDTFDSYDANPTSRENTSVSLGQEIRNRAGGSEYTQEYYEESPGITESSQTVTEYQTSPRNDAVMRERVGPSGETIIVREEIREDQGGNGYGRYDDGAETIVREEQVIEDRGGMGGYGRTGETIEVREEEVMEGSDHGSAGWDDRDSRFQRRGRMSVVEEEDEGEGGVEYQESMQRMSTDREVNNPSSTVTSFSRREANAPKPRMSSDLWGASSRWSQHERGGRQFGQPSSAQIAGSRRISDTESLTLSDTYANPQTSSFAARKQYGNRVTQRHRKKWMQQRNQEADFDEYTQRPVPRIRARNGEWVQSTENETFVQEGPTITQNATQRYGRRERDVVYDSNDDSGVYVPSISVRNPPARLRGTKTKDIVTKGAAKYRSPRQSYDSFLTANRKGRGAKAMSEAAEHYFDDDGNEVIKEVIHLSADNQPIKTKGGIQGTTKAVVHGATRSKRSSVPSFAKTGQGIGRRLRNEQRTMGMGRVVNDLLQPQEVARFFDEEGREVIREEMHVNGDEGFANHQDQDMKHSPRKVTTKKTSTMTKSRSQSPKRTGFQANQVVDHSEEIEKYIDEDGREVIKEEIHVGHVTGQQGQRWREAARQKSKPKMRQVVSDVMEAREVEHYVDEDGNEVIRQEVHLPPEKSTKHASNNMNSKRTPISHRGKGPANKLKKTSPRRGASNPNHFVDELGREVIREEVHVSGESEPYRGVEQFVQNEVGVDGSHYGVRDQFLGS</sequence>
<dbReference type="EnsemblMetazoa" id="CapteT191553">
    <property type="protein sequence ID" value="CapteP191553"/>
    <property type="gene ID" value="CapteG191553"/>
</dbReference>
<feature type="region of interest" description="Disordered" evidence="1">
    <location>
        <begin position="673"/>
        <end position="722"/>
    </location>
</feature>
<organism evidence="2">
    <name type="scientific">Capitella teleta</name>
    <name type="common">Polychaete worm</name>
    <dbReference type="NCBI Taxonomy" id="283909"/>
    <lineage>
        <taxon>Eukaryota</taxon>
        <taxon>Metazoa</taxon>
        <taxon>Spiralia</taxon>
        <taxon>Lophotrochozoa</taxon>
        <taxon>Annelida</taxon>
        <taxon>Polychaeta</taxon>
        <taxon>Sedentaria</taxon>
        <taxon>Scolecida</taxon>
        <taxon>Capitellidae</taxon>
        <taxon>Capitella</taxon>
    </lineage>
</organism>
<accession>R7U963</accession>
<feature type="compositionally biased region" description="Basic residues" evidence="1">
    <location>
        <begin position="690"/>
        <end position="707"/>
    </location>
</feature>
<feature type="compositionally biased region" description="Polar residues" evidence="1">
    <location>
        <begin position="221"/>
        <end position="230"/>
    </location>
</feature>
<dbReference type="HOGENOM" id="CLU_364571_0_0_1"/>
<name>R7U963_CAPTE</name>
<protein>
    <submittedName>
        <fullName evidence="2 3">Uncharacterized protein</fullName>
    </submittedName>
</protein>
<feature type="compositionally biased region" description="Polar residues" evidence="1">
    <location>
        <begin position="280"/>
        <end position="297"/>
    </location>
</feature>
<dbReference type="Proteomes" id="UP000014760">
    <property type="component" value="Unassembled WGS sequence"/>
</dbReference>
<dbReference type="EMBL" id="KB306105">
    <property type="protein sequence ID" value="ELU00232.1"/>
    <property type="molecule type" value="Genomic_DNA"/>
</dbReference>